<proteinExistence type="predicted"/>
<name>A0A7X6KXF0_9CELL</name>
<sequence>MSDDDDLGIEIPDDLSGLAEASAPDEPTITLLVTQVAEAKPLAAACSLAGIDVDAVPSPVGALAVLRAAPNAAAGTAAAAALSRILPMAPVLLLDRRGGRIAASRWSGGEHEDDLAAGLVLSGAPSELEDLLLGTRTPAEVPGTVTSVGMSRWSAMRALSAGRRKK</sequence>
<dbReference type="RefSeq" id="WP_168630988.1">
    <property type="nucleotide sequence ID" value="NZ_BONL01000032.1"/>
</dbReference>
<comment type="caution">
    <text evidence="1">The sequence shown here is derived from an EMBL/GenBank/DDBJ whole genome shotgun (WGS) entry which is preliminary data.</text>
</comment>
<keyword evidence="2" id="KW-1185">Reference proteome</keyword>
<organism evidence="1 2">
    <name type="scientific">Cellulomonas denverensis</name>
    <dbReference type="NCBI Taxonomy" id="264297"/>
    <lineage>
        <taxon>Bacteria</taxon>
        <taxon>Bacillati</taxon>
        <taxon>Actinomycetota</taxon>
        <taxon>Actinomycetes</taxon>
        <taxon>Micrococcales</taxon>
        <taxon>Cellulomonadaceae</taxon>
        <taxon>Cellulomonas</taxon>
    </lineage>
</organism>
<dbReference type="EMBL" id="JAAXOX010000009">
    <property type="protein sequence ID" value="NKY23863.1"/>
    <property type="molecule type" value="Genomic_DNA"/>
</dbReference>
<reference evidence="1 2" key="1">
    <citation type="submission" date="2020-04" db="EMBL/GenBank/DDBJ databases">
        <title>MicrobeNet Type strains.</title>
        <authorList>
            <person name="Nicholson A.C."/>
        </authorList>
    </citation>
    <scope>NUCLEOTIDE SEQUENCE [LARGE SCALE GENOMIC DNA]</scope>
    <source>
        <strain evidence="1 2">ATCC BAA-788</strain>
    </source>
</reference>
<gene>
    <name evidence="1" type="ORF">HGA03_14425</name>
</gene>
<evidence type="ECO:0000313" key="2">
    <source>
        <dbReference type="Proteomes" id="UP000581206"/>
    </source>
</evidence>
<protein>
    <submittedName>
        <fullName evidence="1">Uncharacterized protein</fullName>
    </submittedName>
</protein>
<dbReference type="AlphaFoldDB" id="A0A7X6KXF0"/>
<accession>A0A7X6KXF0</accession>
<dbReference type="Proteomes" id="UP000581206">
    <property type="component" value="Unassembled WGS sequence"/>
</dbReference>
<evidence type="ECO:0000313" key="1">
    <source>
        <dbReference type="EMBL" id="NKY23863.1"/>
    </source>
</evidence>